<dbReference type="EMBL" id="JAXCGZ010000920">
    <property type="protein sequence ID" value="KAK7085462.1"/>
    <property type="molecule type" value="Genomic_DNA"/>
</dbReference>
<organism evidence="1 2">
    <name type="scientific">Halocaridina rubra</name>
    <name type="common">Hawaiian red shrimp</name>
    <dbReference type="NCBI Taxonomy" id="373956"/>
    <lineage>
        <taxon>Eukaryota</taxon>
        <taxon>Metazoa</taxon>
        <taxon>Ecdysozoa</taxon>
        <taxon>Arthropoda</taxon>
        <taxon>Crustacea</taxon>
        <taxon>Multicrustacea</taxon>
        <taxon>Malacostraca</taxon>
        <taxon>Eumalacostraca</taxon>
        <taxon>Eucarida</taxon>
        <taxon>Decapoda</taxon>
        <taxon>Pleocyemata</taxon>
        <taxon>Caridea</taxon>
        <taxon>Atyoidea</taxon>
        <taxon>Atyidae</taxon>
        <taxon>Halocaridina</taxon>
    </lineage>
</organism>
<evidence type="ECO:0000313" key="2">
    <source>
        <dbReference type="Proteomes" id="UP001381693"/>
    </source>
</evidence>
<dbReference type="Proteomes" id="UP001381693">
    <property type="component" value="Unassembled WGS sequence"/>
</dbReference>
<feature type="non-terminal residue" evidence="1">
    <location>
        <position position="1"/>
    </location>
</feature>
<gene>
    <name evidence="1" type="ORF">SK128_015639</name>
</gene>
<name>A0AAN9AFY8_HALRR</name>
<protein>
    <submittedName>
        <fullName evidence="1">Uncharacterized protein</fullName>
    </submittedName>
</protein>
<evidence type="ECO:0000313" key="1">
    <source>
        <dbReference type="EMBL" id="KAK7085462.1"/>
    </source>
</evidence>
<comment type="caution">
    <text evidence="1">The sequence shown here is derived from an EMBL/GenBank/DDBJ whole genome shotgun (WGS) entry which is preliminary data.</text>
</comment>
<accession>A0AAN9AFY8</accession>
<sequence length="102" mass="11736">GFQITIIPDLRWRLFCKQLAKSNRLPPTLGVLEEHIKSMRLQTWAIFHLVQCLCKSNCSTQRCSSKRNDLLCSELSLCDLECTDDEDYDIGRDGSDDLENDL</sequence>
<proteinExistence type="predicted"/>
<keyword evidence="2" id="KW-1185">Reference proteome</keyword>
<dbReference type="AlphaFoldDB" id="A0AAN9AFY8"/>
<reference evidence="1 2" key="1">
    <citation type="submission" date="2023-11" db="EMBL/GenBank/DDBJ databases">
        <title>Halocaridina rubra genome assembly.</title>
        <authorList>
            <person name="Smith C."/>
        </authorList>
    </citation>
    <scope>NUCLEOTIDE SEQUENCE [LARGE SCALE GENOMIC DNA]</scope>
    <source>
        <strain evidence="1">EP-1</strain>
        <tissue evidence="1">Whole</tissue>
    </source>
</reference>